<accession>A0A7Y0F1H8</accession>
<reference evidence="1 2" key="1">
    <citation type="submission" date="2020-02" db="EMBL/GenBank/DDBJ databases">
        <title>Characterization of phylogenetic diversity of novel bifidobacterial species isolated in Czech ZOOs.</title>
        <authorList>
            <person name="Lugli G.A."/>
            <person name="Vera N.B."/>
            <person name="Ventura M."/>
        </authorList>
    </citation>
    <scope>NUCLEOTIDE SEQUENCE [LARGE SCALE GENOMIC DNA]</scope>
    <source>
        <strain evidence="1 2">DSM 109958</strain>
    </source>
</reference>
<gene>
    <name evidence="1" type="ORF">G1C96_0890</name>
</gene>
<dbReference type="RefSeq" id="WP_169275469.1">
    <property type="nucleotide sequence ID" value="NZ_JAAIIH010000004.1"/>
</dbReference>
<proteinExistence type="predicted"/>
<name>A0A7Y0F1H8_9BIFI</name>
<comment type="caution">
    <text evidence="1">The sequence shown here is derived from an EMBL/GenBank/DDBJ whole genome shotgun (WGS) entry which is preliminary data.</text>
</comment>
<dbReference type="Proteomes" id="UP000588277">
    <property type="component" value="Unassembled WGS sequence"/>
</dbReference>
<evidence type="ECO:0000313" key="1">
    <source>
        <dbReference type="EMBL" id="NMN00312.1"/>
    </source>
</evidence>
<evidence type="ECO:0000313" key="2">
    <source>
        <dbReference type="Proteomes" id="UP000588277"/>
    </source>
</evidence>
<keyword evidence="2" id="KW-1185">Reference proteome</keyword>
<dbReference type="AlphaFoldDB" id="A0A7Y0F1H8"/>
<dbReference type="PROSITE" id="PS51257">
    <property type="entry name" value="PROKAR_LIPOPROTEIN"/>
    <property type="match status" value="1"/>
</dbReference>
<organism evidence="1 2">
    <name type="scientific">Bifidobacterium moraviense</name>
    <dbReference type="NCBI Taxonomy" id="2675323"/>
    <lineage>
        <taxon>Bacteria</taxon>
        <taxon>Bacillati</taxon>
        <taxon>Actinomycetota</taxon>
        <taxon>Actinomycetes</taxon>
        <taxon>Bifidobacteriales</taxon>
        <taxon>Bifidobacteriaceae</taxon>
        <taxon>Bifidobacterium</taxon>
    </lineage>
</organism>
<dbReference type="EMBL" id="JAAIIH010000004">
    <property type="protein sequence ID" value="NMN00312.1"/>
    <property type="molecule type" value="Genomic_DNA"/>
</dbReference>
<sequence>MIRKPGQRIAATLVACIVFVGCMPVYALTAFAADRSAEWQIHTENAPWSGFYGFVDEDRSRGINGYFSRHWMHGWNANGEYGRSMGKWMAPGEDSRAPRLSYDYTIGGYFGDFNLDM</sequence>
<protein>
    <submittedName>
        <fullName evidence="1">Uncharacterized protein</fullName>
    </submittedName>
</protein>